<dbReference type="Gene3D" id="3.40.190.10">
    <property type="entry name" value="Periplasmic binding protein-like II"/>
    <property type="match status" value="2"/>
</dbReference>
<keyword evidence="7" id="KW-1185">Reference proteome</keyword>
<dbReference type="InterPro" id="IPR037402">
    <property type="entry name" value="YidZ_PBP2"/>
</dbReference>
<dbReference type="InterPro" id="IPR000847">
    <property type="entry name" value="LysR_HTH_N"/>
</dbReference>
<dbReference type="InterPro" id="IPR036390">
    <property type="entry name" value="WH_DNA-bd_sf"/>
</dbReference>
<accession>A0A166VZJ5</accession>
<dbReference type="EMBL" id="AUYB01000114">
    <property type="protein sequence ID" value="KZN35098.1"/>
    <property type="molecule type" value="Genomic_DNA"/>
</dbReference>
<dbReference type="InterPro" id="IPR036388">
    <property type="entry name" value="WH-like_DNA-bd_sf"/>
</dbReference>
<proteinExistence type="inferred from homology"/>
<evidence type="ECO:0000259" key="5">
    <source>
        <dbReference type="PROSITE" id="PS50931"/>
    </source>
</evidence>
<feature type="domain" description="HTH lysR-type" evidence="5">
    <location>
        <begin position="7"/>
        <end position="64"/>
    </location>
</feature>
<dbReference type="PANTHER" id="PTHR30118:SF15">
    <property type="entry name" value="TRANSCRIPTIONAL REGULATORY PROTEIN"/>
    <property type="match status" value="1"/>
</dbReference>
<keyword evidence="2" id="KW-0805">Transcription regulation</keyword>
<dbReference type="Pfam" id="PF03466">
    <property type="entry name" value="LysR_substrate"/>
    <property type="match status" value="1"/>
</dbReference>
<dbReference type="PATRIC" id="fig|1365250.3.peg.3393"/>
<evidence type="ECO:0000256" key="4">
    <source>
        <dbReference type="ARBA" id="ARBA00023163"/>
    </source>
</evidence>
<evidence type="ECO:0000313" key="6">
    <source>
        <dbReference type="EMBL" id="KZN35098.1"/>
    </source>
</evidence>
<dbReference type="RefSeq" id="WP_063365591.1">
    <property type="nucleotide sequence ID" value="NZ_AQHB01000013.1"/>
</dbReference>
<dbReference type="Pfam" id="PF00126">
    <property type="entry name" value="HTH_1"/>
    <property type="match status" value="1"/>
</dbReference>
<dbReference type="InterPro" id="IPR050389">
    <property type="entry name" value="LysR-type_TF"/>
</dbReference>
<evidence type="ECO:0000256" key="1">
    <source>
        <dbReference type="ARBA" id="ARBA00009437"/>
    </source>
</evidence>
<protein>
    <recommendedName>
        <fullName evidence="5">HTH lysR-type domain-containing protein</fullName>
    </recommendedName>
</protein>
<dbReference type="SUPFAM" id="SSF46785">
    <property type="entry name" value="Winged helix' DNA-binding domain"/>
    <property type="match status" value="1"/>
</dbReference>
<evidence type="ECO:0000256" key="2">
    <source>
        <dbReference type="ARBA" id="ARBA00023015"/>
    </source>
</evidence>
<keyword evidence="4" id="KW-0804">Transcription</keyword>
<dbReference type="Proteomes" id="UP000076643">
    <property type="component" value="Unassembled WGS sequence"/>
</dbReference>
<gene>
    <name evidence="6" type="ORF">N475_03100</name>
</gene>
<comment type="similarity">
    <text evidence="1">Belongs to the LysR transcriptional regulatory family.</text>
</comment>
<sequence length="302" mass="33919">MSNISDVELNQLRLLQIIFETKNLTRAGERAGLTQSAVSHALKKLRHSFNDSLVIRQGNQLVLTPRAEALKPQLARWLNDFEKHILHQEQFDSATSSRVFYIATSDLVEQMLAGPLLTHLGRIAPNVRVVFTKLDKRGFASQIESGEVDFSISVMESNHPSLMVKTLYRDEFVSIVRHGHPLLQSSDKVQAFCNFPHVLAGTGKDTRGMVDDALAEVGLSRTVQYKVANFSSAPYIVEDSDAIFTAPRKFIHAIATRFNVTEITTPCAISGYAMKIYWNIRNKDDQAINWLRAQIVEVTKAH</sequence>
<dbReference type="PANTHER" id="PTHR30118">
    <property type="entry name" value="HTH-TYPE TRANSCRIPTIONAL REGULATOR LEUO-RELATED"/>
    <property type="match status" value="1"/>
</dbReference>
<evidence type="ECO:0000256" key="3">
    <source>
        <dbReference type="ARBA" id="ARBA00023125"/>
    </source>
</evidence>
<comment type="caution">
    <text evidence="6">The sequence shown here is derived from an EMBL/GenBank/DDBJ whole genome shotgun (WGS) entry which is preliminary data.</text>
</comment>
<dbReference type="AlphaFoldDB" id="A0A166VZJ5"/>
<dbReference type="CDD" id="cd08417">
    <property type="entry name" value="PBP2_Nitroaromatics_like"/>
    <property type="match status" value="1"/>
</dbReference>
<evidence type="ECO:0000313" key="7">
    <source>
        <dbReference type="Proteomes" id="UP000076643"/>
    </source>
</evidence>
<organism evidence="6 7">
    <name type="scientific">Pseudoalteromonas luteoviolacea DSM 6061</name>
    <dbReference type="NCBI Taxonomy" id="1365250"/>
    <lineage>
        <taxon>Bacteria</taxon>
        <taxon>Pseudomonadati</taxon>
        <taxon>Pseudomonadota</taxon>
        <taxon>Gammaproteobacteria</taxon>
        <taxon>Alteromonadales</taxon>
        <taxon>Pseudoalteromonadaceae</taxon>
        <taxon>Pseudoalteromonas</taxon>
    </lineage>
</organism>
<dbReference type="PROSITE" id="PS50931">
    <property type="entry name" value="HTH_LYSR"/>
    <property type="match status" value="1"/>
</dbReference>
<dbReference type="InterPro" id="IPR005119">
    <property type="entry name" value="LysR_subst-bd"/>
</dbReference>
<dbReference type="GO" id="GO:0003677">
    <property type="term" value="F:DNA binding"/>
    <property type="evidence" value="ECO:0007669"/>
    <property type="project" value="UniProtKB-KW"/>
</dbReference>
<name>A0A166VZJ5_9GAMM</name>
<dbReference type="Gene3D" id="1.10.10.10">
    <property type="entry name" value="Winged helix-like DNA-binding domain superfamily/Winged helix DNA-binding domain"/>
    <property type="match status" value="1"/>
</dbReference>
<keyword evidence="3" id="KW-0238">DNA-binding</keyword>
<reference evidence="6 7" key="1">
    <citation type="submission" date="2013-07" db="EMBL/GenBank/DDBJ databases">
        <title>Comparative Genomic and Metabolomic Analysis of Twelve Strains of Pseudoalteromonas luteoviolacea.</title>
        <authorList>
            <person name="Vynne N.G."/>
            <person name="Mansson M."/>
            <person name="Gram L."/>
        </authorList>
    </citation>
    <scope>NUCLEOTIDE SEQUENCE [LARGE SCALE GENOMIC DNA]</scope>
    <source>
        <strain evidence="6 7">DSM 6061</strain>
    </source>
</reference>
<dbReference type="SUPFAM" id="SSF53850">
    <property type="entry name" value="Periplasmic binding protein-like II"/>
    <property type="match status" value="1"/>
</dbReference>
<dbReference type="GO" id="GO:0003700">
    <property type="term" value="F:DNA-binding transcription factor activity"/>
    <property type="evidence" value="ECO:0007669"/>
    <property type="project" value="InterPro"/>
</dbReference>